<evidence type="ECO:0000256" key="11">
    <source>
        <dbReference type="ARBA" id="ARBA00022960"/>
    </source>
</evidence>
<evidence type="ECO:0000256" key="19">
    <source>
        <dbReference type="PROSITE-ProRule" id="PRU00409"/>
    </source>
</evidence>
<evidence type="ECO:0000256" key="10">
    <source>
        <dbReference type="ARBA" id="ARBA00022842"/>
    </source>
</evidence>
<dbReference type="HAMAP" id="MF_00047">
    <property type="entry name" value="Dala_Dala_lig"/>
    <property type="match status" value="1"/>
</dbReference>
<keyword evidence="10 18" id="KW-0460">Magnesium</keyword>
<feature type="active site" evidence="17">
    <location>
        <position position="141"/>
    </location>
</feature>
<proteinExistence type="inferred from homology"/>
<evidence type="ECO:0000313" key="22">
    <source>
        <dbReference type="Proteomes" id="UP000824264"/>
    </source>
</evidence>
<evidence type="ECO:0000256" key="16">
    <source>
        <dbReference type="HAMAP-Rule" id="MF_00047"/>
    </source>
</evidence>
<organism evidence="21 22">
    <name type="scientific">Candidatus Bilophila faecipullorum</name>
    <dbReference type="NCBI Taxonomy" id="2838482"/>
    <lineage>
        <taxon>Bacteria</taxon>
        <taxon>Pseudomonadati</taxon>
        <taxon>Thermodesulfobacteriota</taxon>
        <taxon>Desulfovibrionia</taxon>
        <taxon>Desulfovibrionales</taxon>
        <taxon>Desulfovibrionaceae</taxon>
        <taxon>Bilophila</taxon>
    </lineage>
</organism>
<keyword evidence="8 19" id="KW-0547">Nucleotide-binding</keyword>
<comment type="cofactor">
    <cofactor evidence="1">
        <name>Mn(2+)</name>
        <dbReference type="ChEBI" id="CHEBI:29035"/>
    </cofactor>
</comment>
<evidence type="ECO:0000256" key="14">
    <source>
        <dbReference type="ARBA" id="ARBA00023316"/>
    </source>
</evidence>
<keyword evidence="14 16" id="KW-0961">Cell wall biogenesis/degradation</keyword>
<dbReference type="SUPFAM" id="SSF56059">
    <property type="entry name" value="Glutathione synthetase ATP-binding domain-like"/>
    <property type="match status" value="1"/>
</dbReference>
<dbReference type="Gene3D" id="3.30.470.20">
    <property type="entry name" value="ATP-grasp fold, B domain"/>
    <property type="match status" value="1"/>
</dbReference>
<keyword evidence="6 16" id="KW-0436">Ligase</keyword>
<dbReference type="Gene3D" id="3.30.1490.20">
    <property type="entry name" value="ATP-grasp fold, A domain"/>
    <property type="match status" value="1"/>
</dbReference>
<keyword evidence="7 18" id="KW-0479">Metal-binding</keyword>
<keyword evidence="11 16" id="KW-0133">Cell shape</keyword>
<dbReference type="InterPro" id="IPR016185">
    <property type="entry name" value="PreATP-grasp_dom_sf"/>
</dbReference>
<comment type="catalytic activity">
    <reaction evidence="15 16">
        <text>2 D-alanine + ATP = D-alanyl-D-alanine + ADP + phosphate + H(+)</text>
        <dbReference type="Rhea" id="RHEA:11224"/>
        <dbReference type="ChEBI" id="CHEBI:15378"/>
        <dbReference type="ChEBI" id="CHEBI:30616"/>
        <dbReference type="ChEBI" id="CHEBI:43474"/>
        <dbReference type="ChEBI" id="CHEBI:57416"/>
        <dbReference type="ChEBI" id="CHEBI:57822"/>
        <dbReference type="ChEBI" id="CHEBI:456216"/>
        <dbReference type="EC" id="6.3.2.4"/>
    </reaction>
</comment>
<evidence type="ECO:0000256" key="7">
    <source>
        <dbReference type="ARBA" id="ARBA00022723"/>
    </source>
</evidence>
<name>A0A9D1R2J1_9BACT</name>
<evidence type="ECO:0000313" key="21">
    <source>
        <dbReference type="EMBL" id="HIW78926.1"/>
    </source>
</evidence>
<feature type="binding site" evidence="18">
    <location>
        <position position="263"/>
    </location>
    <ligand>
        <name>Mg(2+)</name>
        <dbReference type="ChEBI" id="CHEBI:18420"/>
        <label>2</label>
    </ligand>
</feature>
<dbReference type="GO" id="GO:0008716">
    <property type="term" value="F:D-alanine-D-alanine ligase activity"/>
    <property type="evidence" value="ECO:0007669"/>
    <property type="project" value="UniProtKB-UniRule"/>
</dbReference>
<keyword evidence="12 16" id="KW-0573">Peptidoglycan synthesis</keyword>
<dbReference type="PROSITE" id="PS50975">
    <property type="entry name" value="ATP_GRASP"/>
    <property type="match status" value="1"/>
</dbReference>
<dbReference type="PANTHER" id="PTHR23132:SF23">
    <property type="entry name" value="D-ALANINE--D-ALANINE LIGASE B"/>
    <property type="match status" value="1"/>
</dbReference>
<evidence type="ECO:0000256" key="5">
    <source>
        <dbReference type="ARBA" id="ARBA00022490"/>
    </source>
</evidence>
<comment type="caution">
    <text evidence="21">The sequence shown here is derived from an EMBL/GenBank/DDBJ whole genome shotgun (WGS) entry which is preliminary data.</text>
</comment>
<gene>
    <name evidence="16" type="primary">ddl</name>
    <name evidence="21" type="ORF">H9874_07255</name>
</gene>
<dbReference type="PANTHER" id="PTHR23132">
    <property type="entry name" value="D-ALANINE--D-ALANINE LIGASE"/>
    <property type="match status" value="1"/>
</dbReference>
<evidence type="ECO:0000256" key="9">
    <source>
        <dbReference type="ARBA" id="ARBA00022840"/>
    </source>
</evidence>
<protein>
    <recommendedName>
        <fullName evidence="4 16">D-alanine--D-alanine ligase</fullName>
        <ecNumber evidence="4 16">6.3.2.4</ecNumber>
    </recommendedName>
    <alternativeName>
        <fullName evidence="16">D-Ala-D-Ala ligase</fullName>
    </alternativeName>
    <alternativeName>
        <fullName evidence="16">D-alanylalanine synthetase</fullName>
    </alternativeName>
</protein>
<dbReference type="InterPro" id="IPR013815">
    <property type="entry name" value="ATP_grasp_subdomain_1"/>
</dbReference>
<feature type="active site" evidence="17">
    <location>
        <position position="272"/>
    </location>
</feature>
<dbReference type="InterPro" id="IPR011761">
    <property type="entry name" value="ATP-grasp"/>
</dbReference>
<dbReference type="InterPro" id="IPR011095">
    <property type="entry name" value="Dala_Dala_lig_C"/>
</dbReference>
<dbReference type="GO" id="GO:0046872">
    <property type="term" value="F:metal ion binding"/>
    <property type="evidence" value="ECO:0007669"/>
    <property type="project" value="UniProtKB-KW"/>
</dbReference>
<dbReference type="GO" id="GO:0009252">
    <property type="term" value="P:peptidoglycan biosynthetic process"/>
    <property type="evidence" value="ECO:0007669"/>
    <property type="project" value="UniProtKB-UniRule"/>
</dbReference>
<comment type="subcellular location">
    <subcellularLocation>
        <location evidence="2 16">Cytoplasm</location>
    </subcellularLocation>
</comment>
<evidence type="ECO:0000256" key="15">
    <source>
        <dbReference type="ARBA" id="ARBA00047614"/>
    </source>
</evidence>
<dbReference type="PIRSF" id="PIRSF039102">
    <property type="entry name" value="Ddl/VanB"/>
    <property type="match status" value="1"/>
</dbReference>
<dbReference type="Pfam" id="PF07478">
    <property type="entry name" value="Dala_Dala_lig_C"/>
    <property type="match status" value="1"/>
</dbReference>
<sequence>MKVLLLAGGWSPEREVSLKGGEQIAAALRERGHEVTFCDPAKDFERLMDMARAHDVAFINLHGAPGEDGLVQAILDRVGCPYQGAGPAGSFLALHKAAARQVFRDAGLLVPPGVFLPRHPGAGWKPDLAYPMFVKANTGGSSLHLSRVADEEELYTALNSLFSMGEEAVVETAITGREVTCGVLGEEALAPILVVSKGKYFDYHNKYAPDGAEEICPAPISAEDTAKVQDCALRAHKALGLKGYSRADFILQDDGTLYILEVNTTPGMTATSLVPREAAVRGMSFADLVERLLELALQGGR</sequence>
<evidence type="ECO:0000256" key="4">
    <source>
        <dbReference type="ARBA" id="ARBA00012216"/>
    </source>
</evidence>
<dbReference type="GO" id="GO:0071555">
    <property type="term" value="P:cell wall organization"/>
    <property type="evidence" value="ECO:0007669"/>
    <property type="project" value="UniProtKB-KW"/>
</dbReference>
<dbReference type="EC" id="6.3.2.4" evidence="4 16"/>
<feature type="binding site" evidence="18">
    <location>
        <position position="261"/>
    </location>
    <ligand>
        <name>Mg(2+)</name>
        <dbReference type="ChEBI" id="CHEBI:18420"/>
        <label>2</label>
    </ligand>
</feature>
<dbReference type="Proteomes" id="UP000824264">
    <property type="component" value="Unassembled WGS sequence"/>
</dbReference>
<feature type="domain" description="ATP-grasp" evidence="20">
    <location>
        <begin position="100"/>
        <end position="294"/>
    </location>
</feature>
<feature type="binding site" evidence="18">
    <location>
        <position position="248"/>
    </location>
    <ligand>
        <name>Mg(2+)</name>
        <dbReference type="ChEBI" id="CHEBI:18420"/>
        <label>1</label>
    </ligand>
</feature>
<dbReference type="GO" id="GO:0005737">
    <property type="term" value="C:cytoplasm"/>
    <property type="evidence" value="ECO:0007669"/>
    <property type="project" value="UniProtKB-SubCell"/>
</dbReference>
<keyword evidence="9 19" id="KW-0067">ATP-binding</keyword>
<evidence type="ECO:0000256" key="17">
    <source>
        <dbReference type="PIRSR" id="PIRSR039102-1"/>
    </source>
</evidence>
<dbReference type="PROSITE" id="PS00844">
    <property type="entry name" value="DALA_DALA_LIGASE_2"/>
    <property type="match status" value="1"/>
</dbReference>
<dbReference type="Gene3D" id="3.40.50.20">
    <property type="match status" value="1"/>
</dbReference>
<dbReference type="PROSITE" id="PS00843">
    <property type="entry name" value="DALA_DALA_LIGASE_1"/>
    <property type="match status" value="1"/>
</dbReference>
<evidence type="ECO:0000256" key="18">
    <source>
        <dbReference type="PIRSR" id="PIRSR039102-3"/>
    </source>
</evidence>
<keyword evidence="13 18" id="KW-0464">Manganese</keyword>
<comment type="cofactor">
    <cofactor evidence="18">
        <name>Mg(2+)</name>
        <dbReference type="ChEBI" id="CHEBI:18420"/>
    </cofactor>
    <cofactor evidence="18">
        <name>Mn(2+)</name>
        <dbReference type="ChEBI" id="CHEBI:29035"/>
    </cofactor>
    <text evidence="18">Binds 2 magnesium or manganese ions per subunit.</text>
</comment>
<dbReference type="InterPro" id="IPR005905">
    <property type="entry name" value="D_ala_D_ala"/>
</dbReference>
<feature type="active site" evidence="17">
    <location>
        <position position="13"/>
    </location>
</feature>
<dbReference type="InterPro" id="IPR000291">
    <property type="entry name" value="D-Ala_lig_Van_CS"/>
</dbReference>
<evidence type="ECO:0000256" key="8">
    <source>
        <dbReference type="ARBA" id="ARBA00022741"/>
    </source>
</evidence>
<reference evidence="21" key="1">
    <citation type="journal article" date="2021" name="PeerJ">
        <title>Extensive microbial diversity within the chicken gut microbiome revealed by metagenomics and culture.</title>
        <authorList>
            <person name="Gilroy R."/>
            <person name="Ravi A."/>
            <person name="Getino M."/>
            <person name="Pursley I."/>
            <person name="Horton D.L."/>
            <person name="Alikhan N.F."/>
            <person name="Baker D."/>
            <person name="Gharbi K."/>
            <person name="Hall N."/>
            <person name="Watson M."/>
            <person name="Adriaenssens E.M."/>
            <person name="Foster-Nyarko E."/>
            <person name="Jarju S."/>
            <person name="Secka A."/>
            <person name="Antonio M."/>
            <person name="Oren A."/>
            <person name="Chaudhuri R.R."/>
            <person name="La Ragione R."/>
            <person name="Hildebrand F."/>
            <person name="Pallen M.J."/>
        </authorList>
    </citation>
    <scope>NUCLEOTIDE SEQUENCE</scope>
    <source>
        <strain evidence="21">ChiSxjej5B17-1746</strain>
    </source>
</reference>
<dbReference type="SUPFAM" id="SSF52440">
    <property type="entry name" value="PreATP-grasp domain"/>
    <property type="match status" value="1"/>
</dbReference>
<keyword evidence="5 16" id="KW-0963">Cytoplasm</keyword>
<comment type="function">
    <text evidence="16">Cell wall formation.</text>
</comment>
<evidence type="ECO:0000259" key="20">
    <source>
        <dbReference type="PROSITE" id="PS50975"/>
    </source>
</evidence>
<dbReference type="NCBIfam" id="NF002378">
    <property type="entry name" value="PRK01372.1"/>
    <property type="match status" value="1"/>
</dbReference>
<dbReference type="GO" id="GO:0005524">
    <property type="term" value="F:ATP binding"/>
    <property type="evidence" value="ECO:0007669"/>
    <property type="project" value="UniProtKB-UniRule"/>
</dbReference>
<comment type="similarity">
    <text evidence="3 16">Belongs to the D-alanine--D-alanine ligase family.</text>
</comment>
<dbReference type="EMBL" id="DXGI01000276">
    <property type="protein sequence ID" value="HIW78926.1"/>
    <property type="molecule type" value="Genomic_DNA"/>
</dbReference>
<dbReference type="GO" id="GO:0008360">
    <property type="term" value="P:regulation of cell shape"/>
    <property type="evidence" value="ECO:0007669"/>
    <property type="project" value="UniProtKB-KW"/>
</dbReference>
<evidence type="ECO:0000256" key="12">
    <source>
        <dbReference type="ARBA" id="ARBA00022984"/>
    </source>
</evidence>
<dbReference type="NCBIfam" id="TIGR01205">
    <property type="entry name" value="D_ala_D_alaTIGR"/>
    <property type="match status" value="1"/>
</dbReference>
<dbReference type="FunFam" id="3.30.470.20:FF:000008">
    <property type="entry name" value="D-alanine--D-alanine ligase"/>
    <property type="match status" value="1"/>
</dbReference>
<comment type="pathway">
    <text evidence="16">Cell wall biogenesis; peptidoglycan biosynthesis.</text>
</comment>
<evidence type="ECO:0000256" key="3">
    <source>
        <dbReference type="ARBA" id="ARBA00010871"/>
    </source>
</evidence>
<accession>A0A9D1R2J1</accession>
<evidence type="ECO:0000256" key="1">
    <source>
        <dbReference type="ARBA" id="ARBA00001936"/>
    </source>
</evidence>
<dbReference type="AlphaFoldDB" id="A0A9D1R2J1"/>
<evidence type="ECO:0000256" key="6">
    <source>
        <dbReference type="ARBA" id="ARBA00022598"/>
    </source>
</evidence>
<evidence type="ECO:0000256" key="2">
    <source>
        <dbReference type="ARBA" id="ARBA00004496"/>
    </source>
</evidence>
<feature type="binding site" evidence="18">
    <location>
        <position position="261"/>
    </location>
    <ligand>
        <name>Mg(2+)</name>
        <dbReference type="ChEBI" id="CHEBI:18420"/>
        <label>1</label>
    </ligand>
</feature>
<reference evidence="21" key="2">
    <citation type="submission" date="2021-04" db="EMBL/GenBank/DDBJ databases">
        <authorList>
            <person name="Gilroy R."/>
        </authorList>
    </citation>
    <scope>NUCLEOTIDE SEQUENCE</scope>
    <source>
        <strain evidence="21">ChiSxjej5B17-1746</strain>
    </source>
</reference>
<evidence type="ECO:0000256" key="13">
    <source>
        <dbReference type="ARBA" id="ARBA00023211"/>
    </source>
</evidence>